<dbReference type="Proteomes" id="UP000078302">
    <property type="component" value="Unassembled WGS sequence"/>
</dbReference>
<dbReference type="RefSeq" id="WP_064218140.1">
    <property type="nucleotide sequence ID" value="NZ_LVXZ01000023.1"/>
</dbReference>
<accession>A0A179BPQ3</accession>
<reference evidence="1 2" key="1">
    <citation type="submission" date="2016-04" db="EMBL/GenBank/DDBJ databases">
        <title>Acidithiobacillus ferrooxidans genome sequencing and assembly.</title>
        <authorList>
            <person name="Zhou Z."/>
        </authorList>
    </citation>
    <scope>NUCLEOTIDE SEQUENCE [LARGE SCALE GENOMIC DNA]</scope>
    <source>
        <strain evidence="1 2">BY0502</strain>
    </source>
</reference>
<gene>
    <name evidence="1" type="ORF">A4H96_02575</name>
</gene>
<name>A0A179BPQ3_ACIFR</name>
<proteinExistence type="predicted"/>
<sequence length="263" mass="29684">MYQQNKTEALDFLRQNMNHVKLGNSRHFTWVYISTNQPINTIGLRTDYKPFEGTVIAADARFVAFRLGRKAAFNVMDRGCLPSVTPYAVDEKLLVTPYAHKDFDGRRLDEPTEEIGEHGCIVRTIIIGLTNVKIPLPTVPESFFIKEIVEQLESVTTDHGLRTAAQVLADAGAGAEPVQFLDDDEAARPWMQFAIRTDKLHGYLKITLDRALDYYEISTTNTDGETVEECKEVDFTSLAEVIQEMVDDGNWRIAEVKVLKRAA</sequence>
<dbReference type="AlphaFoldDB" id="A0A179BPQ3"/>
<dbReference type="OrthoDB" id="8441207at2"/>
<protein>
    <submittedName>
        <fullName evidence="1">Uncharacterized protein</fullName>
    </submittedName>
</protein>
<dbReference type="EMBL" id="LVXZ01000023">
    <property type="protein sequence ID" value="OAP92964.1"/>
    <property type="molecule type" value="Genomic_DNA"/>
</dbReference>
<keyword evidence="2" id="KW-1185">Reference proteome</keyword>
<organism evidence="1 2">
    <name type="scientific">Acidithiobacillus ferrooxidans</name>
    <name type="common">Thiobacillus ferrooxidans</name>
    <dbReference type="NCBI Taxonomy" id="920"/>
    <lineage>
        <taxon>Bacteria</taxon>
        <taxon>Pseudomonadati</taxon>
        <taxon>Pseudomonadota</taxon>
        <taxon>Acidithiobacillia</taxon>
        <taxon>Acidithiobacillales</taxon>
        <taxon>Acidithiobacillaceae</taxon>
        <taxon>Acidithiobacillus</taxon>
    </lineage>
</organism>
<evidence type="ECO:0000313" key="2">
    <source>
        <dbReference type="Proteomes" id="UP000078302"/>
    </source>
</evidence>
<evidence type="ECO:0000313" key="1">
    <source>
        <dbReference type="EMBL" id="OAP92964.1"/>
    </source>
</evidence>
<comment type="caution">
    <text evidence="1">The sequence shown here is derived from an EMBL/GenBank/DDBJ whole genome shotgun (WGS) entry which is preliminary data.</text>
</comment>